<dbReference type="EMBL" id="CU459003">
    <property type="protein sequence ID" value="CAM76228.1"/>
    <property type="molecule type" value="Genomic_DNA"/>
</dbReference>
<proteinExistence type="inferred from homology"/>
<accession>A4U021</accession>
<dbReference type="NCBIfam" id="TIGR02476">
    <property type="entry name" value="BluB"/>
    <property type="match status" value="1"/>
</dbReference>
<evidence type="ECO:0000256" key="10">
    <source>
        <dbReference type="ARBA" id="ARBA00061097"/>
    </source>
</evidence>
<comment type="subunit">
    <text evidence="1">Homooctamer.</text>
</comment>
<evidence type="ECO:0000313" key="14">
    <source>
        <dbReference type="EMBL" id="CAM76228.1"/>
    </source>
</evidence>
<organism evidence="14">
    <name type="scientific">Magnetospirillum gryphiswaldense</name>
    <dbReference type="NCBI Taxonomy" id="55518"/>
    <lineage>
        <taxon>Bacteria</taxon>
        <taxon>Pseudomonadati</taxon>
        <taxon>Pseudomonadota</taxon>
        <taxon>Alphaproteobacteria</taxon>
        <taxon>Rhodospirillales</taxon>
        <taxon>Rhodospirillaceae</taxon>
        <taxon>Magnetospirillum</taxon>
    </lineage>
</organism>
<dbReference type="SUPFAM" id="SSF55469">
    <property type="entry name" value="FMN-dependent nitroreductase-like"/>
    <property type="match status" value="1"/>
</dbReference>
<comment type="catalytic activity">
    <reaction evidence="9">
        <text>FMNH2 + O2 = dialurate + 5,6-dimethylbenzimidazole + D-erythrose 4-phosphate + H(+)</text>
        <dbReference type="Rhea" id="RHEA:27345"/>
        <dbReference type="ChEBI" id="CHEBI:15378"/>
        <dbReference type="ChEBI" id="CHEBI:15379"/>
        <dbReference type="ChEBI" id="CHEBI:15890"/>
        <dbReference type="ChEBI" id="CHEBI:16897"/>
        <dbReference type="ChEBI" id="CHEBI:57618"/>
        <dbReference type="ChEBI" id="CHEBI:140629"/>
        <dbReference type="EC" id="1.13.11.79"/>
    </reaction>
</comment>
<dbReference type="GO" id="GO:0009236">
    <property type="term" value="P:cobalamin biosynthetic process"/>
    <property type="evidence" value="ECO:0007669"/>
    <property type="project" value="UniProtKB-KW"/>
</dbReference>
<dbReference type="Gene3D" id="3.40.109.10">
    <property type="entry name" value="NADH Oxidase"/>
    <property type="match status" value="1"/>
</dbReference>
<dbReference type="InterPro" id="IPR012825">
    <property type="entry name" value="BluB"/>
</dbReference>
<keyword evidence="6" id="KW-0521">NADP</keyword>
<dbReference type="PANTHER" id="PTHR23026:SF90">
    <property type="entry name" value="IODOTYROSINE DEIODINASE 1"/>
    <property type="match status" value="1"/>
</dbReference>
<keyword evidence="8" id="KW-0520">NAD</keyword>
<evidence type="ECO:0000256" key="6">
    <source>
        <dbReference type="ARBA" id="ARBA00022857"/>
    </source>
</evidence>
<dbReference type="CDD" id="cd02145">
    <property type="entry name" value="BluB"/>
    <property type="match status" value="1"/>
</dbReference>
<keyword evidence="4" id="KW-0288">FMN</keyword>
<evidence type="ECO:0000256" key="1">
    <source>
        <dbReference type="ARBA" id="ARBA00011823"/>
    </source>
</evidence>
<keyword evidence="2" id="KW-0169">Cobalamin biosynthesis</keyword>
<sequence>MVDQSGLAFDLGQQGVQAFIEKTVGFQAAHGVDQVITVQAGAALRVHDDGGGLFQFQVAGIMAVALIGDEAIGRHLAAVIQADLQGFGHIGIADQFAFIQVLDGDGGLGGGDAKGHAPARAAAIQAQHQAGMIRRTAIMQGIQAERPVPAFQQRGPCLDELEAGSPHQRAIAEYPKIAACVGRGHFYALSLLCRLRASSGSRTMTETAAARQSEMTLSDQDRRGLYRTILGRRDVRGQFLPDAIDDGVLARILVAAHHAPSVGFMQPWSFIIIRSPEQRARVKVAFDRANTEAALMFDGERAEKYRALKLEGILDAPVNLCITCDRDRAGPVVLGRTHMAEMDLYSTVCAVENLWLAARAEGLGVGWVSIIEPAALRTILDLPERVVPVAYLCLGKVSHFLAQPELENKGWRKRLPLEELVAFDRFNGPGAAGDAAFIERMRQAQQAAESGELV</sequence>
<feature type="domain" description="Nitroreductase" evidence="13">
    <location>
        <begin position="229"/>
        <end position="396"/>
    </location>
</feature>
<evidence type="ECO:0000256" key="3">
    <source>
        <dbReference type="ARBA" id="ARBA00022630"/>
    </source>
</evidence>
<dbReference type="GO" id="GO:0102919">
    <property type="term" value="F:5,6-dimethylbenzimidazole synthase activity"/>
    <property type="evidence" value="ECO:0007669"/>
    <property type="project" value="UniProtKB-EC"/>
</dbReference>
<evidence type="ECO:0000256" key="7">
    <source>
        <dbReference type="ARBA" id="ARBA00023002"/>
    </source>
</evidence>
<name>A4U021_9PROT</name>
<dbReference type="InterPro" id="IPR029479">
    <property type="entry name" value="Nitroreductase"/>
</dbReference>
<evidence type="ECO:0000256" key="8">
    <source>
        <dbReference type="ARBA" id="ARBA00023027"/>
    </source>
</evidence>
<dbReference type="EC" id="1.13.11.79" evidence="11"/>
<dbReference type="FunFam" id="3.40.109.10:FF:000013">
    <property type="entry name" value="5,6-dimethylbenzimidazole synthase"/>
    <property type="match status" value="1"/>
</dbReference>
<dbReference type="GO" id="GO:0000166">
    <property type="term" value="F:nucleotide binding"/>
    <property type="evidence" value="ECO:0007669"/>
    <property type="project" value="UniProtKB-KW"/>
</dbReference>
<comment type="similarity">
    <text evidence="10">Belongs to the BluB family.</text>
</comment>
<dbReference type="GO" id="GO:0016705">
    <property type="term" value="F:oxidoreductase activity, acting on paired donors, with incorporation or reduction of molecular oxygen"/>
    <property type="evidence" value="ECO:0007669"/>
    <property type="project" value="UniProtKB-ARBA"/>
</dbReference>
<evidence type="ECO:0000256" key="11">
    <source>
        <dbReference type="ARBA" id="ARBA00066311"/>
    </source>
</evidence>
<evidence type="ECO:0000259" key="13">
    <source>
        <dbReference type="Pfam" id="PF00881"/>
    </source>
</evidence>
<evidence type="ECO:0000256" key="9">
    <source>
        <dbReference type="ARBA" id="ARBA00051314"/>
    </source>
</evidence>
<evidence type="ECO:0000256" key="12">
    <source>
        <dbReference type="ARBA" id="ARBA00068702"/>
    </source>
</evidence>
<evidence type="ECO:0000256" key="4">
    <source>
        <dbReference type="ARBA" id="ARBA00022643"/>
    </source>
</evidence>
<keyword evidence="3" id="KW-0285">Flavoprotein</keyword>
<reference evidence="14" key="1">
    <citation type="journal article" date="2007" name="J. Bacteriol.">
        <title>Comparative genome analysis of four magnetotactic bacteria reveals a complex set of group-specific genes implicated in magnetosome biomineralization and function.</title>
        <authorList>
            <person name="Richter M."/>
            <person name="Kube M."/>
            <person name="Bazylinski D.A."/>
            <person name="Lombardot T."/>
            <person name="Gloeckner F.O."/>
            <person name="Reinhardt R."/>
            <person name="Schueler D."/>
        </authorList>
    </citation>
    <scope>NUCLEOTIDE SEQUENCE</scope>
    <source>
        <strain evidence="14">MSR-1</strain>
    </source>
</reference>
<dbReference type="Pfam" id="PF00881">
    <property type="entry name" value="Nitroreductase"/>
    <property type="match status" value="1"/>
</dbReference>
<evidence type="ECO:0000256" key="2">
    <source>
        <dbReference type="ARBA" id="ARBA00022573"/>
    </source>
</evidence>
<gene>
    <name evidence="14" type="ORF">MGR_2173</name>
</gene>
<dbReference type="PANTHER" id="PTHR23026">
    <property type="entry name" value="NADPH NITROREDUCTASE"/>
    <property type="match status" value="1"/>
</dbReference>
<keyword evidence="7" id="KW-0560">Oxidoreductase</keyword>
<protein>
    <recommendedName>
        <fullName evidence="12">5,6-dimethylbenzimidazole synthase</fullName>
        <ecNumber evidence="11">1.13.11.79</ecNumber>
    </recommendedName>
</protein>
<dbReference type="InterPro" id="IPR000415">
    <property type="entry name" value="Nitroreductase-like"/>
</dbReference>
<dbReference type="AlphaFoldDB" id="A4U021"/>
<dbReference type="InterPro" id="IPR050627">
    <property type="entry name" value="Nitroreductase/BluB"/>
</dbReference>
<evidence type="ECO:0000256" key="5">
    <source>
        <dbReference type="ARBA" id="ARBA00022741"/>
    </source>
</evidence>
<keyword evidence="5" id="KW-0547">Nucleotide-binding</keyword>